<feature type="region of interest" description="Disordered" evidence="1">
    <location>
        <begin position="1"/>
        <end position="40"/>
    </location>
</feature>
<comment type="caution">
    <text evidence="2">The sequence shown here is derived from an EMBL/GenBank/DDBJ whole genome shotgun (WGS) entry which is preliminary data.</text>
</comment>
<dbReference type="Proteomes" id="UP000584374">
    <property type="component" value="Unassembled WGS sequence"/>
</dbReference>
<sequence>MPDNPELEDESTTEQNDSGEGTPYYDSWGVAHWPGVGPQL</sequence>
<protein>
    <submittedName>
        <fullName evidence="2">Uncharacterized protein</fullName>
    </submittedName>
</protein>
<evidence type="ECO:0000313" key="2">
    <source>
        <dbReference type="EMBL" id="MBB5153112.1"/>
    </source>
</evidence>
<dbReference type="RefSeq" id="WP_281399409.1">
    <property type="nucleotide sequence ID" value="NZ_JACHIW010000001.1"/>
</dbReference>
<keyword evidence="3" id="KW-1185">Reference proteome</keyword>
<evidence type="ECO:0000313" key="3">
    <source>
        <dbReference type="Proteomes" id="UP000584374"/>
    </source>
</evidence>
<accession>A0A840PS41</accession>
<gene>
    <name evidence="2" type="ORF">BJ970_000646</name>
</gene>
<evidence type="ECO:0000256" key="1">
    <source>
        <dbReference type="SAM" id="MobiDB-lite"/>
    </source>
</evidence>
<dbReference type="EMBL" id="JACHIW010000001">
    <property type="protein sequence ID" value="MBB5153112.1"/>
    <property type="molecule type" value="Genomic_DNA"/>
</dbReference>
<reference evidence="2 3" key="1">
    <citation type="submission" date="2020-08" db="EMBL/GenBank/DDBJ databases">
        <title>Sequencing the genomes of 1000 actinobacteria strains.</title>
        <authorList>
            <person name="Klenk H.-P."/>
        </authorList>
    </citation>
    <scope>NUCLEOTIDE SEQUENCE [LARGE SCALE GENOMIC DNA]</scope>
    <source>
        <strain evidence="2 3">DSM 45584</strain>
    </source>
</reference>
<dbReference type="AlphaFoldDB" id="A0A840PS41"/>
<feature type="compositionally biased region" description="Acidic residues" evidence="1">
    <location>
        <begin position="1"/>
        <end position="12"/>
    </location>
</feature>
<proteinExistence type="predicted"/>
<name>A0A840PS41_9PSEU</name>
<organism evidence="2 3">
    <name type="scientific">Saccharopolyspora phatthalungensis</name>
    <dbReference type="NCBI Taxonomy" id="664693"/>
    <lineage>
        <taxon>Bacteria</taxon>
        <taxon>Bacillati</taxon>
        <taxon>Actinomycetota</taxon>
        <taxon>Actinomycetes</taxon>
        <taxon>Pseudonocardiales</taxon>
        <taxon>Pseudonocardiaceae</taxon>
        <taxon>Saccharopolyspora</taxon>
    </lineage>
</organism>